<protein>
    <submittedName>
        <fullName evidence="2">RNase LS, toxin</fullName>
    </submittedName>
</protein>
<dbReference type="AlphaFoldDB" id="A0A1M7FTP1"/>
<evidence type="ECO:0000259" key="1">
    <source>
        <dbReference type="Pfam" id="PF19417"/>
    </source>
</evidence>
<accession>A0A1M7FTP1</accession>
<dbReference type="Pfam" id="PF19417">
    <property type="entry name" value="RnlA_toxin_N"/>
    <property type="match status" value="1"/>
</dbReference>
<dbReference type="RefSeq" id="WP_073043749.1">
    <property type="nucleotide sequence ID" value="NZ_FOLF01000008.1"/>
</dbReference>
<reference evidence="2 3" key="1">
    <citation type="submission" date="2016-11" db="EMBL/GenBank/DDBJ databases">
        <authorList>
            <person name="Jaros S."/>
            <person name="Januszkiewicz K."/>
            <person name="Wedrychowicz H."/>
        </authorList>
    </citation>
    <scope>NUCLEOTIDE SEQUENCE [LARGE SCALE GENOMIC DNA]</scope>
    <source>
        <strain evidence="2 3">BPI-34</strain>
    </source>
</reference>
<organism evidence="2 3">
    <name type="scientific">Xylanibacter ruminicola</name>
    <name type="common">Prevotella ruminicola</name>
    <dbReference type="NCBI Taxonomy" id="839"/>
    <lineage>
        <taxon>Bacteria</taxon>
        <taxon>Pseudomonadati</taxon>
        <taxon>Bacteroidota</taxon>
        <taxon>Bacteroidia</taxon>
        <taxon>Bacteroidales</taxon>
        <taxon>Prevotellaceae</taxon>
        <taxon>Xylanibacter</taxon>
    </lineage>
</organism>
<dbReference type="Pfam" id="PF18869">
    <property type="entry name" value="HEPN_RnaseLS"/>
    <property type="match status" value="1"/>
</dbReference>
<dbReference type="InterPro" id="IPR040975">
    <property type="entry name" value="HEPN_RnaseLS"/>
</dbReference>
<proteinExistence type="predicted"/>
<sequence>MSLKKLHLYRNKIEQAVRDFVGDNTLQIEVQSPQKIKYTVSFADEHMLPAMVFVNYNQDGTTTIEDSRGRNKAYAAKLAEHIANNTKVRLYETGHLYFADITQEQFDLFVELMTSCNATITSVAVVNGDKYSICGEYGDMLYATRFNNGSILFQGHPCITFNNAITILYDIYPSDMILEGLTKYYKLSFEQDDVKKELYSQCPKLNGNLTDDVVKAILPSLALRRSIPDGLTDYSYLCFPVLRGLECIIKTIFKDKGDPIPTTRGFANYMCYDDASRTASVHALRVGLFPDPIEKTRVETLYKLWFEQRHRIFHLDPLMPILLGKEDALDIIEQTLNTINDAY</sequence>
<dbReference type="Gene3D" id="6.10.250.2650">
    <property type="match status" value="1"/>
</dbReference>
<dbReference type="Proteomes" id="UP000184280">
    <property type="component" value="Unassembled WGS sequence"/>
</dbReference>
<name>A0A1M7FTP1_XYLRU</name>
<dbReference type="Gene3D" id="3.30.310.240">
    <property type="entry name" value="Bacterial toxin RNase RnlA/LsoA, N-terminal domain"/>
    <property type="match status" value="1"/>
</dbReference>
<evidence type="ECO:0000313" key="3">
    <source>
        <dbReference type="Proteomes" id="UP000184280"/>
    </source>
</evidence>
<evidence type="ECO:0000313" key="2">
    <source>
        <dbReference type="EMBL" id="SHM07403.1"/>
    </source>
</evidence>
<dbReference type="InterPro" id="IPR045837">
    <property type="entry name" value="RnlA_toxin_N"/>
</dbReference>
<feature type="domain" description="Bacterial toxin RNase RnlA/LsoA N-terminal" evidence="1">
    <location>
        <begin position="4"/>
        <end position="82"/>
    </location>
</feature>
<gene>
    <name evidence="2" type="ORF">SAMN04488494_1261</name>
</gene>
<dbReference type="EMBL" id="FRCJ01000002">
    <property type="protein sequence ID" value="SHM07403.1"/>
    <property type="molecule type" value="Genomic_DNA"/>
</dbReference>
<dbReference type="OrthoDB" id="9156516at2"/>